<keyword evidence="1" id="KW-0175">Coiled coil</keyword>
<evidence type="ECO:0000313" key="3">
    <source>
        <dbReference type="EMBL" id="RNF06395.1"/>
    </source>
</evidence>
<dbReference type="Proteomes" id="UP000284403">
    <property type="component" value="Unassembled WGS sequence"/>
</dbReference>
<name>A0A422NLQ8_9TRYP</name>
<accession>A0A422NLQ8</accession>
<reference evidence="3 4" key="1">
    <citation type="journal article" date="2018" name="BMC Genomics">
        <title>Genomic comparison of Trypanosoma conorhini and Trypanosoma rangeli to Trypanosoma cruzi strains of high and low virulence.</title>
        <authorList>
            <person name="Bradwell K.R."/>
            <person name="Koparde V.N."/>
            <person name="Matveyev A.V."/>
            <person name="Serrano M.G."/>
            <person name="Alves J.M."/>
            <person name="Parikh H."/>
            <person name="Huang B."/>
            <person name="Lee V."/>
            <person name="Espinosa-Alvarez O."/>
            <person name="Ortiz P.A."/>
            <person name="Costa-Martins A.G."/>
            <person name="Teixeira M.M."/>
            <person name="Buck G.A."/>
        </authorList>
    </citation>
    <scope>NUCLEOTIDE SEQUENCE [LARGE SCALE GENOMIC DNA]</scope>
    <source>
        <strain evidence="3 4">025E</strain>
    </source>
</reference>
<feature type="compositionally biased region" description="Polar residues" evidence="2">
    <location>
        <begin position="109"/>
        <end position="120"/>
    </location>
</feature>
<dbReference type="OrthoDB" id="266685at2759"/>
<keyword evidence="4" id="KW-1185">Reference proteome</keyword>
<evidence type="ECO:0000313" key="4">
    <source>
        <dbReference type="Proteomes" id="UP000284403"/>
    </source>
</evidence>
<dbReference type="AlphaFoldDB" id="A0A422NLQ8"/>
<dbReference type="EMBL" id="MKKU01000599">
    <property type="protein sequence ID" value="RNF06395.1"/>
    <property type="molecule type" value="Genomic_DNA"/>
</dbReference>
<organism evidence="3 4">
    <name type="scientific">Trypanosoma conorhini</name>
    <dbReference type="NCBI Taxonomy" id="83891"/>
    <lineage>
        <taxon>Eukaryota</taxon>
        <taxon>Discoba</taxon>
        <taxon>Euglenozoa</taxon>
        <taxon>Kinetoplastea</taxon>
        <taxon>Metakinetoplastina</taxon>
        <taxon>Trypanosomatida</taxon>
        <taxon>Trypanosomatidae</taxon>
        <taxon>Trypanosoma</taxon>
    </lineage>
</organism>
<dbReference type="RefSeq" id="XP_029225452.1">
    <property type="nucleotide sequence ID" value="XM_029374444.1"/>
</dbReference>
<feature type="region of interest" description="Disordered" evidence="2">
    <location>
        <begin position="198"/>
        <end position="217"/>
    </location>
</feature>
<feature type="region of interest" description="Disordered" evidence="2">
    <location>
        <begin position="109"/>
        <end position="186"/>
    </location>
</feature>
<protein>
    <submittedName>
        <fullName evidence="3">Uncharacterized protein</fullName>
    </submittedName>
</protein>
<feature type="compositionally biased region" description="Low complexity" evidence="2">
    <location>
        <begin position="160"/>
        <end position="169"/>
    </location>
</feature>
<evidence type="ECO:0000256" key="1">
    <source>
        <dbReference type="SAM" id="Coils"/>
    </source>
</evidence>
<dbReference type="GeneID" id="40321190"/>
<feature type="region of interest" description="Disordered" evidence="2">
    <location>
        <begin position="393"/>
        <end position="417"/>
    </location>
</feature>
<sequence length="456" mass="51995">MASDNVEEFDLMRYLHLSSLKDEKQLTEGERQALAEQRRQATNETQYAAHCLREKVDRMREQYSLRGCAPKPKTYPRDADSKYGLFWFGRGKYEGDCDAEDECVDDNAATSLPKQPQQGEGENAGELSHDDSEAEDTPDEERFKVWRPIEGPPLRRDKASSVSLVAASSRRQHHGRVPRPTPKPLPALRAENSALTPPWAEDCDVNSVPKEGQTSRVKRQHELYKSGMLPRGKGGIDDVLRHARASQALVLDLQKWRMREDERRSQHALRRALDEQIIDKRKRQLAQLEEELVHIYGPTMRHILHDAFGQAPSIQRQQQIHGVPADSENKNDDDLFLTLHQKELPQRSFRVRAVTEESRLREARLAWLSAWEEHKRSLGAADLTPTASGCGDDALSFATTPPLSPSFRLPNQPSSDKMFAAERQRHEPLHHRHRYLSAKKKEEATAGLNKSTSFSF</sequence>
<proteinExistence type="predicted"/>
<gene>
    <name evidence="3" type="ORF">Tco025E_07579</name>
</gene>
<feature type="coiled-coil region" evidence="1">
    <location>
        <begin position="17"/>
        <end position="44"/>
    </location>
</feature>
<feature type="region of interest" description="Disordered" evidence="2">
    <location>
        <begin position="437"/>
        <end position="456"/>
    </location>
</feature>
<comment type="caution">
    <text evidence="3">The sequence shown here is derived from an EMBL/GenBank/DDBJ whole genome shotgun (WGS) entry which is preliminary data.</text>
</comment>
<evidence type="ECO:0000256" key="2">
    <source>
        <dbReference type="SAM" id="MobiDB-lite"/>
    </source>
</evidence>